<evidence type="ECO:0000313" key="9">
    <source>
        <dbReference type="EMBL" id="CAH0381668.1"/>
    </source>
</evidence>
<evidence type="ECO:0000256" key="5">
    <source>
        <dbReference type="ARBA" id="ARBA00022839"/>
    </source>
</evidence>
<comment type="similarity">
    <text evidence="2">Belongs to the REXO1/REXO3 family.</text>
</comment>
<dbReference type="CDD" id="cd06145">
    <property type="entry name" value="REX1_like"/>
    <property type="match status" value="1"/>
</dbReference>
<dbReference type="PANTHER" id="PTHR12801:SF115">
    <property type="entry name" value="FI18136P1-RELATED"/>
    <property type="match status" value="1"/>
</dbReference>
<evidence type="ECO:0000259" key="8">
    <source>
        <dbReference type="SMART" id="SM00479"/>
    </source>
</evidence>
<keyword evidence="3" id="KW-0540">Nuclease</keyword>
<gene>
    <name evidence="9" type="ORF">BEMITA_LOCUS1289</name>
</gene>
<dbReference type="GO" id="GO:0010629">
    <property type="term" value="P:negative regulation of gene expression"/>
    <property type="evidence" value="ECO:0007669"/>
    <property type="project" value="UniProtKB-ARBA"/>
</dbReference>
<feature type="domain" description="Exonuclease" evidence="8">
    <location>
        <begin position="428"/>
        <end position="590"/>
    </location>
</feature>
<evidence type="ECO:0000256" key="3">
    <source>
        <dbReference type="ARBA" id="ARBA00022722"/>
    </source>
</evidence>
<dbReference type="FunFam" id="3.30.420.10:FF:000031">
    <property type="entry name" value="RNA exonuclease 1"/>
    <property type="match status" value="1"/>
</dbReference>
<feature type="compositionally biased region" description="Polar residues" evidence="7">
    <location>
        <begin position="15"/>
        <end position="30"/>
    </location>
</feature>
<keyword evidence="5" id="KW-0269">Exonuclease</keyword>
<feature type="compositionally biased region" description="Polar residues" evidence="7">
    <location>
        <begin position="215"/>
        <end position="225"/>
    </location>
</feature>
<evidence type="ECO:0000256" key="2">
    <source>
        <dbReference type="ARBA" id="ARBA00006357"/>
    </source>
</evidence>
<dbReference type="InterPro" id="IPR047021">
    <property type="entry name" value="REXO1/3/4-like"/>
</dbReference>
<dbReference type="Pfam" id="PF00929">
    <property type="entry name" value="RNase_T"/>
    <property type="match status" value="1"/>
</dbReference>
<dbReference type="InterPro" id="IPR013520">
    <property type="entry name" value="Ribonucl_H"/>
</dbReference>
<comment type="subcellular location">
    <subcellularLocation>
        <location evidence="1">Nucleus</location>
    </subcellularLocation>
</comment>
<organism evidence="9 10">
    <name type="scientific">Bemisia tabaci</name>
    <name type="common">Sweetpotato whitefly</name>
    <name type="synonym">Aleurodes tabaci</name>
    <dbReference type="NCBI Taxonomy" id="7038"/>
    <lineage>
        <taxon>Eukaryota</taxon>
        <taxon>Metazoa</taxon>
        <taxon>Ecdysozoa</taxon>
        <taxon>Arthropoda</taxon>
        <taxon>Hexapoda</taxon>
        <taxon>Insecta</taxon>
        <taxon>Pterygota</taxon>
        <taxon>Neoptera</taxon>
        <taxon>Paraneoptera</taxon>
        <taxon>Hemiptera</taxon>
        <taxon>Sternorrhyncha</taxon>
        <taxon>Aleyrodoidea</taxon>
        <taxon>Aleyrodidae</taxon>
        <taxon>Aleyrodinae</taxon>
        <taxon>Bemisia</taxon>
    </lineage>
</organism>
<keyword evidence="4" id="KW-0378">Hydrolase</keyword>
<dbReference type="EMBL" id="OU963862">
    <property type="protein sequence ID" value="CAH0381668.1"/>
    <property type="molecule type" value="Genomic_DNA"/>
</dbReference>
<evidence type="ECO:0000313" key="10">
    <source>
        <dbReference type="Proteomes" id="UP001152759"/>
    </source>
</evidence>
<keyword evidence="10" id="KW-1185">Reference proteome</keyword>
<keyword evidence="6" id="KW-0539">Nucleus</keyword>
<dbReference type="PANTHER" id="PTHR12801">
    <property type="entry name" value="RNA EXONUCLEASE REXO1 / RECO3 FAMILY MEMBER-RELATED"/>
    <property type="match status" value="1"/>
</dbReference>
<dbReference type="SMART" id="SM00479">
    <property type="entry name" value="EXOIII"/>
    <property type="match status" value="1"/>
</dbReference>
<proteinExistence type="inferred from homology"/>
<reference evidence="9" key="1">
    <citation type="submission" date="2021-12" db="EMBL/GenBank/DDBJ databases">
        <authorList>
            <person name="King R."/>
        </authorList>
    </citation>
    <scope>NUCLEOTIDE SEQUENCE</scope>
</reference>
<feature type="compositionally biased region" description="Basic and acidic residues" evidence="7">
    <location>
        <begin position="185"/>
        <end position="206"/>
    </location>
</feature>
<dbReference type="GO" id="GO:0004527">
    <property type="term" value="F:exonuclease activity"/>
    <property type="evidence" value="ECO:0007669"/>
    <property type="project" value="UniProtKB-KW"/>
</dbReference>
<feature type="region of interest" description="Disordered" evidence="7">
    <location>
        <begin position="185"/>
        <end position="225"/>
    </location>
</feature>
<dbReference type="Gene3D" id="3.30.420.10">
    <property type="entry name" value="Ribonuclease H-like superfamily/Ribonuclease H"/>
    <property type="match status" value="1"/>
</dbReference>
<evidence type="ECO:0000256" key="1">
    <source>
        <dbReference type="ARBA" id="ARBA00004123"/>
    </source>
</evidence>
<accession>A0A9P0EY18</accession>
<protein>
    <recommendedName>
        <fullName evidence="8">Exonuclease domain-containing protein</fullName>
    </recommendedName>
</protein>
<dbReference type="AlphaFoldDB" id="A0A9P0EY18"/>
<feature type="region of interest" description="Disordered" evidence="7">
    <location>
        <begin position="1"/>
        <end position="75"/>
    </location>
</feature>
<feature type="compositionally biased region" description="Basic residues" evidence="7">
    <location>
        <begin position="37"/>
        <end position="46"/>
    </location>
</feature>
<dbReference type="GO" id="GO:0005634">
    <property type="term" value="C:nucleus"/>
    <property type="evidence" value="ECO:0007669"/>
    <property type="project" value="UniProtKB-SubCell"/>
</dbReference>
<dbReference type="Proteomes" id="UP001152759">
    <property type="component" value="Chromosome 1"/>
</dbReference>
<dbReference type="InterPro" id="IPR036397">
    <property type="entry name" value="RNaseH_sf"/>
</dbReference>
<name>A0A9P0EY18_BEMTA</name>
<dbReference type="SUPFAM" id="SSF53098">
    <property type="entry name" value="Ribonuclease H-like"/>
    <property type="match status" value="1"/>
</dbReference>
<evidence type="ECO:0000256" key="7">
    <source>
        <dbReference type="SAM" id="MobiDB-lite"/>
    </source>
</evidence>
<evidence type="ECO:0000256" key="4">
    <source>
        <dbReference type="ARBA" id="ARBA00022801"/>
    </source>
</evidence>
<dbReference type="InterPro" id="IPR012337">
    <property type="entry name" value="RNaseH-like_sf"/>
</dbReference>
<dbReference type="InterPro" id="IPR034922">
    <property type="entry name" value="REX1-like_exo"/>
</dbReference>
<evidence type="ECO:0000256" key="6">
    <source>
        <dbReference type="ARBA" id="ARBA00023242"/>
    </source>
</evidence>
<dbReference type="GO" id="GO:0003676">
    <property type="term" value="F:nucleic acid binding"/>
    <property type="evidence" value="ECO:0007669"/>
    <property type="project" value="InterPro"/>
</dbReference>
<sequence>MTWAEGGADPGGDESATSSGSEGNKENTGYVSEPKQLTRRQRKNRVKSKDSPKTAKASPKAVPTRSKQPVSKYRSRLHCDDDRLFDIMRKYTLHPDQLLSLGFPVESTLYPGRAIFFKQPNLSGPSLSPSSFDVNASEFVPKSLKLIRDDDSNYKNMDDMSSTLRSNASEFVPRSIFKRGDLSECKETRLQAPHPHNDSERDRDRSPVVVPSKMLETSTATPRSDYSSAVLRSSAEIDRNRLSSAASEFVPRSCSEATLSSNASEFVPRGLYSSCFLNKNQSYSRADDESKLSSTASEFVPKCSFSNVLKNSSETENMLNNAYSIRRAFNVNSEEKKCVRCGKGFFVTPSGEYLTEEHCIYHWGKLFRPLSGGEPTHYACCNAHRDSKGCSTGKLHVWNGIQAGVNGPFEGYVRTRPSKSGTPNKNRGLYALDCEMCYTIKGLELTKVTLVNSNGHRVYDCLVRPQNHIIDYNTRYSGLTEKDFTRKNIVVKPLKKVQKDLLNIINAESILIGHSLDNDLRALRIIHSRIIDTSIVFPHAFGLPFRRSLKSLVKIYLKQNIQNEESGHDSFEDARSCIDLILYKIRCDFGSLSEPSP</sequence>